<dbReference type="SUPFAM" id="SSF47203">
    <property type="entry name" value="Acyl-CoA dehydrogenase C-terminal domain-like"/>
    <property type="match status" value="1"/>
</dbReference>
<evidence type="ECO:0000256" key="3">
    <source>
        <dbReference type="ARBA" id="ARBA00022630"/>
    </source>
</evidence>
<dbReference type="OrthoDB" id="3537945at2"/>
<dbReference type="Proteomes" id="UP000267128">
    <property type="component" value="Unassembled WGS sequence"/>
</dbReference>
<evidence type="ECO:0000259" key="5">
    <source>
        <dbReference type="Pfam" id="PF00441"/>
    </source>
</evidence>
<comment type="caution">
    <text evidence="6">The sequence shown here is derived from an EMBL/GenBank/DDBJ whole genome shotgun (WGS) entry which is preliminary data.</text>
</comment>
<dbReference type="EMBL" id="RJSE01000007">
    <property type="protein sequence ID" value="RNL62815.1"/>
    <property type="molecule type" value="Genomic_DNA"/>
</dbReference>
<evidence type="ECO:0000256" key="2">
    <source>
        <dbReference type="ARBA" id="ARBA00009347"/>
    </source>
</evidence>
<dbReference type="AlphaFoldDB" id="A0A3N0CH87"/>
<dbReference type="GO" id="GO:0016627">
    <property type="term" value="F:oxidoreductase activity, acting on the CH-CH group of donors"/>
    <property type="evidence" value="ECO:0007669"/>
    <property type="project" value="InterPro"/>
</dbReference>
<organism evidence="6 7">
    <name type="scientific">Nocardioides marmoriginsengisoli</name>
    <dbReference type="NCBI Taxonomy" id="661483"/>
    <lineage>
        <taxon>Bacteria</taxon>
        <taxon>Bacillati</taxon>
        <taxon>Actinomycetota</taxon>
        <taxon>Actinomycetes</taxon>
        <taxon>Propionibacteriales</taxon>
        <taxon>Nocardioidaceae</taxon>
        <taxon>Nocardioides</taxon>
    </lineage>
</organism>
<dbReference type="GO" id="GO:0050660">
    <property type="term" value="F:flavin adenine dinucleotide binding"/>
    <property type="evidence" value="ECO:0007669"/>
    <property type="project" value="InterPro"/>
</dbReference>
<evidence type="ECO:0000313" key="7">
    <source>
        <dbReference type="Proteomes" id="UP000267128"/>
    </source>
</evidence>
<comment type="similarity">
    <text evidence="2">Belongs to the acyl-CoA dehydrogenase family.</text>
</comment>
<dbReference type="Pfam" id="PF00441">
    <property type="entry name" value="Acyl-CoA_dh_1"/>
    <property type="match status" value="1"/>
</dbReference>
<name>A0A3N0CH87_9ACTN</name>
<dbReference type="InterPro" id="IPR009075">
    <property type="entry name" value="AcylCo_DH/oxidase_C"/>
</dbReference>
<keyword evidence="4" id="KW-0274">FAD</keyword>
<evidence type="ECO:0000256" key="1">
    <source>
        <dbReference type="ARBA" id="ARBA00001974"/>
    </source>
</evidence>
<dbReference type="RefSeq" id="WP_123228109.1">
    <property type="nucleotide sequence ID" value="NZ_RJSE01000007.1"/>
</dbReference>
<proteinExistence type="inferred from homology"/>
<keyword evidence="3" id="KW-0285">Flavoprotein</keyword>
<dbReference type="Gene3D" id="1.10.540.10">
    <property type="entry name" value="Acyl-CoA dehydrogenase/oxidase, N-terminal domain"/>
    <property type="match status" value="1"/>
</dbReference>
<dbReference type="Gene3D" id="1.20.140.10">
    <property type="entry name" value="Butyryl-CoA Dehydrogenase, subunit A, domain 3"/>
    <property type="match status" value="1"/>
</dbReference>
<dbReference type="InterPro" id="IPR036250">
    <property type="entry name" value="AcylCo_DH-like_C"/>
</dbReference>
<evidence type="ECO:0000313" key="6">
    <source>
        <dbReference type="EMBL" id="RNL62815.1"/>
    </source>
</evidence>
<dbReference type="SUPFAM" id="SSF56645">
    <property type="entry name" value="Acyl-CoA dehydrogenase NM domain-like"/>
    <property type="match status" value="1"/>
</dbReference>
<reference evidence="6 7" key="1">
    <citation type="submission" date="2018-11" db="EMBL/GenBank/DDBJ databases">
        <authorList>
            <person name="Li F."/>
        </authorList>
    </citation>
    <scope>NUCLEOTIDE SEQUENCE [LARGE SCALE GENOMIC DNA]</scope>
    <source>
        <strain evidence="6 7">Gsoil 097</strain>
    </source>
</reference>
<keyword evidence="7" id="KW-1185">Reference proteome</keyword>
<dbReference type="InterPro" id="IPR037069">
    <property type="entry name" value="AcylCoA_DH/ox_N_sf"/>
</dbReference>
<accession>A0A3N0CH87</accession>
<sequence>MTWLGVPLSADQSDLVGMLDALAAKQDADAPGDAYTRVAGIRAALVEAGVWTLGVPEEIGGGGAPADLRQLALACLGRRWAGAAWGSVQAHAAAEVLGSAGLLDVVAEIHAGHPVVVVELDSAAVELEASDDAVRGRLWRIDPAGEHPHVVVLVDDRTAWYVRADSVQPLRTLRRTGMAGALTLSADVDAHRADVAELTDLPLDGIRARLHLGAAAVAAGLAAEAAERAIEYSQARVQFGGPLTRLATVRSALFRQTQLALESFSIAVDGTTTAVAAAAALAGNCERAIAVGAAALQSHGGYGYIVEYGVEGLLRDAVSLRAATGALAATQAAAALLVGGSAQLLAEEAS</sequence>
<protein>
    <submittedName>
        <fullName evidence="6">Acyl-CoA dehydrogenase</fullName>
    </submittedName>
</protein>
<comment type="cofactor">
    <cofactor evidence="1">
        <name>FAD</name>
        <dbReference type="ChEBI" id="CHEBI:57692"/>
    </cofactor>
</comment>
<dbReference type="InterPro" id="IPR009100">
    <property type="entry name" value="AcylCoA_DH/oxidase_NM_dom_sf"/>
</dbReference>
<gene>
    <name evidence="6" type="ORF">EFK50_13810</name>
</gene>
<feature type="domain" description="Acyl-CoA dehydrogenase/oxidase C-terminal" evidence="5">
    <location>
        <begin position="213"/>
        <end position="326"/>
    </location>
</feature>
<evidence type="ECO:0000256" key="4">
    <source>
        <dbReference type="ARBA" id="ARBA00022827"/>
    </source>
</evidence>